<protein>
    <submittedName>
        <fullName evidence="2">Uncharacterized protein</fullName>
    </submittedName>
</protein>
<name>A0A3N6S3K1_BRACR</name>
<dbReference type="EMBL" id="QGKV02000759">
    <property type="protein sequence ID" value="KAF3567383.1"/>
    <property type="molecule type" value="Genomic_DNA"/>
</dbReference>
<dbReference type="EMBL" id="QGKY02001015">
    <property type="protein sequence ID" value="KAF2572168.1"/>
    <property type="molecule type" value="Genomic_DNA"/>
</dbReference>
<gene>
    <name evidence="3" type="ORF">DY000_02011627</name>
    <name evidence="2" type="ORF">F2Q70_00000582</name>
</gene>
<reference evidence="3" key="2">
    <citation type="submission" date="2019-12" db="EMBL/GenBank/DDBJ databases">
        <authorList>
            <person name="Studholme D.J."/>
            <person name="Sarris P."/>
        </authorList>
    </citation>
    <scope>NUCLEOTIDE SEQUENCE</scope>
    <source>
        <strain evidence="3">PFS-1207/04</strain>
        <tissue evidence="3">Leaf</tissue>
    </source>
</reference>
<evidence type="ECO:0000313" key="2">
    <source>
        <dbReference type="EMBL" id="KAF2572168.1"/>
    </source>
</evidence>
<evidence type="ECO:0000256" key="1">
    <source>
        <dbReference type="SAM" id="MobiDB-lite"/>
    </source>
</evidence>
<reference evidence="2" key="1">
    <citation type="submission" date="2019-12" db="EMBL/GenBank/DDBJ databases">
        <title>Genome sequencing and annotation of Brassica cretica.</title>
        <authorList>
            <person name="Studholme D.J."/>
            <person name="Sarris P.F."/>
        </authorList>
    </citation>
    <scope>NUCLEOTIDE SEQUENCE</scope>
    <source>
        <strain evidence="2">PFS-102/07</strain>
        <tissue evidence="2">Leaf</tissue>
    </source>
</reference>
<evidence type="ECO:0000313" key="3">
    <source>
        <dbReference type="EMBL" id="KAF3567383.1"/>
    </source>
</evidence>
<reference evidence="3 4" key="3">
    <citation type="journal article" date="2020" name="BMC Genomics">
        <title>Intraspecific diversification of the crop wild relative Brassica cretica Lam. using demographic model selection.</title>
        <authorList>
            <person name="Kioukis A."/>
            <person name="Michalopoulou V.A."/>
            <person name="Briers L."/>
            <person name="Pirintsos S."/>
            <person name="Studholme D.J."/>
            <person name="Pavlidis P."/>
            <person name="Sarris P.F."/>
        </authorList>
    </citation>
    <scope>NUCLEOTIDE SEQUENCE [LARGE SCALE GENOMIC DNA]</scope>
    <source>
        <strain evidence="4">cv. PFS-1207/04</strain>
        <strain evidence="3">PFS-1207/04</strain>
    </source>
</reference>
<dbReference type="AlphaFoldDB" id="A0A3N6S3K1"/>
<organism evidence="2">
    <name type="scientific">Brassica cretica</name>
    <name type="common">Mustard</name>
    <dbReference type="NCBI Taxonomy" id="69181"/>
    <lineage>
        <taxon>Eukaryota</taxon>
        <taxon>Viridiplantae</taxon>
        <taxon>Streptophyta</taxon>
        <taxon>Embryophyta</taxon>
        <taxon>Tracheophyta</taxon>
        <taxon>Spermatophyta</taxon>
        <taxon>Magnoliopsida</taxon>
        <taxon>eudicotyledons</taxon>
        <taxon>Gunneridae</taxon>
        <taxon>Pentapetalae</taxon>
        <taxon>rosids</taxon>
        <taxon>malvids</taxon>
        <taxon>Brassicales</taxon>
        <taxon>Brassicaceae</taxon>
        <taxon>Brassiceae</taxon>
        <taxon>Brassica</taxon>
    </lineage>
</organism>
<feature type="region of interest" description="Disordered" evidence="1">
    <location>
        <begin position="125"/>
        <end position="152"/>
    </location>
</feature>
<proteinExistence type="predicted"/>
<dbReference type="Proteomes" id="UP000266723">
    <property type="component" value="Unassembled WGS sequence"/>
</dbReference>
<comment type="caution">
    <text evidence="2">The sequence shown here is derived from an EMBL/GenBank/DDBJ whole genome shotgun (WGS) entry which is preliminary data.</text>
</comment>
<sequence length="152" mass="17601">MNTQQGRGHTHPPQPDRAFICLDMACTLCRSEHRITNKDGFETKVALKSLRLLEPAQTEKETTTNTAERPMLVHGCDNLTNGATEKPCNRRTTRLRQLHTISLTLRTEAHIRNNDREKTLWCQRRGKKMSPRVKRHRGSETSERTIRIPKHL</sequence>
<accession>A0A3N6S3K1</accession>
<keyword evidence="4" id="KW-1185">Reference proteome</keyword>
<evidence type="ECO:0000313" key="4">
    <source>
        <dbReference type="Proteomes" id="UP000266723"/>
    </source>
</evidence>
<feature type="compositionally biased region" description="Basic residues" evidence="1">
    <location>
        <begin position="125"/>
        <end position="137"/>
    </location>
</feature>